<keyword evidence="1" id="KW-0732">Signal</keyword>
<evidence type="ECO:0008006" key="4">
    <source>
        <dbReference type="Google" id="ProtNLM"/>
    </source>
</evidence>
<sequence length="131" mass="14274">MSDMSRRHSLHRCLTAFLVVLSLLFSQLALASYVCPGTPDTDSMAEMMATGAPCEGMDMAQPVLCFQHAADMSLSFEPLKLTTPSLPAIVQLVVMPVVLASEGLELPRQAVPERQHPPPDPVFLSTLRLRV</sequence>
<evidence type="ECO:0000313" key="3">
    <source>
        <dbReference type="Proteomes" id="UP000524450"/>
    </source>
</evidence>
<comment type="caution">
    <text evidence="2">The sequence shown here is derived from an EMBL/GenBank/DDBJ whole genome shotgun (WGS) entry which is preliminary data.</text>
</comment>
<feature type="chain" id="PRO_5032495474" description="DUF2946 domain-containing protein" evidence="1">
    <location>
        <begin position="32"/>
        <end position="131"/>
    </location>
</feature>
<proteinExistence type="predicted"/>
<reference evidence="2 3" key="1">
    <citation type="submission" date="2020-08" db="EMBL/GenBank/DDBJ databases">
        <title>Genomic Encyclopedia of Type Strains, Phase IV (KMG-V): Genome sequencing to study the core and pangenomes of soil and plant-associated prokaryotes.</title>
        <authorList>
            <person name="Whitman W."/>
        </authorList>
    </citation>
    <scope>NUCLEOTIDE SEQUENCE [LARGE SCALE GENOMIC DNA]</scope>
    <source>
        <strain evidence="2 3">34/80</strain>
    </source>
</reference>
<accession>A0A840FN86</accession>
<protein>
    <recommendedName>
        <fullName evidence="4">DUF2946 domain-containing protein</fullName>
    </recommendedName>
</protein>
<gene>
    <name evidence="2" type="ORF">GGD71_001497</name>
</gene>
<dbReference type="Proteomes" id="UP000524450">
    <property type="component" value="Unassembled WGS sequence"/>
</dbReference>
<feature type="signal peptide" evidence="1">
    <location>
        <begin position="1"/>
        <end position="31"/>
    </location>
</feature>
<organism evidence="2 3">
    <name type="scientific">Variovorax guangxiensis</name>
    <dbReference type="NCBI Taxonomy" id="1775474"/>
    <lineage>
        <taxon>Bacteria</taxon>
        <taxon>Pseudomonadati</taxon>
        <taxon>Pseudomonadota</taxon>
        <taxon>Betaproteobacteria</taxon>
        <taxon>Burkholderiales</taxon>
        <taxon>Comamonadaceae</taxon>
        <taxon>Variovorax</taxon>
    </lineage>
</organism>
<evidence type="ECO:0000313" key="2">
    <source>
        <dbReference type="EMBL" id="MBB4220750.1"/>
    </source>
</evidence>
<name>A0A840FN86_9BURK</name>
<dbReference type="RefSeq" id="WP_260319208.1">
    <property type="nucleotide sequence ID" value="NZ_JACIFZ010000001.1"/>
</dbReference>
<evidence type="ECO:0000256" key="1">
    <source>
        <dbReference type="SAM" id="SignalP"/>
    </source>
</evidence>
<dbReference type="AlphaFoldDB" id="A0A840FN86"/>
<dbReference type="EMBL" id="JACIFZ010000001">
    <property type="protein sequence ID" value="MBB4220750.1"/>
    <property type="molecule type" value="Genomic_DNA"/>
</dbReference>